<dbReference type="AlphaFoldDB" id="A0AAE1DAZ8"/>
<accession>A0AAE1DAZ8</accession>
<evidence type="ECO:0000313" key="2">
    <source>
        <dbReference type="EMBL" id="KAK3763876.1"/>
    </source>
</evidence>
<dbReference type="EMBL" id="JAWDGP010004488">
    <property type="protein sequence ID" value="KAK3763876.1"/>
    <property type="molecule type" value="Genomic_DNA"/>
</dbReference>
<evidence type="ECO:0000313" key="3">
    <source>
        <dbReference type="Proteomes" id="UP001283361"/>
    </source>
</evidence>
<comment type="caution">
    <text evidence="2">The sequence shown here is derived from an EMBL/GenBank/DDBJ whole genome shotgun (WGS) entry which is preliminary data.</text>
</comment>
<protein>
    <submittedName>
        <fullName evidence="2">Uncharacterized protein</fullName>
    </submittedName>
</protein>
<name>A0AAE1DAZ8_9GAST</name>
<evidence type="ECO:0000256" key="1">
    <source>
        <dbReference type="SAM" id="MobiDB-lite"/>
    </source>
</evidence>
<keyword evidence="3" id="KW-1185">Reference proteome</keyword>
<organism evidence="2 3">
    <name type="scientific">Elysia crispata</name>
    <name type="common">lettuce slug</name>
    <dbReference type="NCBI Taxonomy" id="231223"/>
    <lineage>
        <taxon>Eukaryota</taxon>
        <taxon>Metazoa</taxon>
        <taxon>Spiralia</taxon>
        <taxon>Lophotrochozoa</taxon>
        <taxon>Mollusca</taxon>
        <taxon>Gastropoda</taxon>
        <taxon>Heterobranchia</taxon>
        <taxon>Euthyneura</taxon>
        <taxon>Panpulmonata</taxon>
        <taxon>Sacoglossa</taxon>
        <taxon>Placobranchoidea</taxon>
        <taxon>Plakobranchidae</taxon>
        <taxon>Elysia</taxon>
    </lineage>
</organism>
<gene>
    <name evidence="2" type="ORF">RRG08_048239</name>
</gene>
<feature type="region of interest" description="Disordered" evidence="1">
    <location>
        <begin position="671"/>
        <end position="698"/>
    </location>
</feature>
<proteinExistence type="predicted"/>
<dbReference type="Proteomes" id="UP001283361">
    <property type="component" value="Unassembled WGS sequence"/>
</dbReference>
<sequence>MATDAGFSLDEFKELLVDIYNKVENLGETGEAHPYQPLSLGYLTLHQGISQFLKRGFYPRGNCKFYCFQTAGSSKSSWVALLEGLVGQEASAAIETGALGGEHTLATFVGKLLLVAHDITVDLSGRAVGHPRGNNAPIQPRGNLHHFLYSPPYEVVADYLAKRLRHLPSSWTAGRGRRRTSDAGKPVFAAAMFSVIYQDFLGFLEEHHLPKTSKKFTRSVSEAVNESLTKESKALLAYFSERDFFNLVIEYCGNSRAMKKSRFPHLWEEEPLAQVLGTHPQNTQAIKGLVFMDSPAYTNLIQGGGLLFNEDYLKIEATPSNDFSPVLPLFQTLPFWRYPLRSLNVEMAQKQTGEGFVDRGANSPPGWLFTRNDVFAHLRGVVHSFQGLQLLECQQPAEAEELLKNEQLLRTYLQTFLLQTNPSLGLSPNTGGTLVEGLPREFFSFSSGFMEKVFPDYPHWVRDNEVAFPEETLHETTYTSHLKEIKEPIFFTLAGSLMETGGYLSACRLFWEADKLGVEYPDLNLNFSTLNPPELYRVGYSYEVGALENLFAPYPEQEGSQWSFFTLYNDAREFQPEQDLSKRPADKVQVLVSAIQARLTALKKIVNFELLEEDKSSFFSSFEQQVKLGKTPGPETETADAKLGVLGPVVSPQETLSFSSNFFDSAVEQLEKAAAKPPAPETLDTQTEGPTSGDVETVSQVVDAQLSDNEGPMDQVFFPKNRGKALVLKGRV</sequence>
<reference evidence="2" key="1">
    <citation type="journal article" date="2023" name="G3 (Bethesda)">
        <title>A reference genome for the long-term kleptoplast-retaining sea slug Elysia crispata morphotype clarki.</title>
        <authorList>
            <person name="Eastman K.E."/>
            <person name="Pendleton A.L."/>
            <person name="Shaikh M.A."/>
            <person name="Suttiyut T."/>
            <person name="Ogas R."/>
            <person name="Tomko P."/>
            <person name="Gavelis G."/>
            <person name="Widhalm J.R."/>
            <person name="Wisecaver J.H."/>
        </authorList>
    </citation>
    <scope>NUCLEOTIDE SEQUENCE</scope>
    <source>
        <strain evidence="2">ECLA1</strain>
    </source>
</reference>